<dbReference type="AlphaFoldDB" id="A0A1T4WLK2"/>
<feature type="transmembrane region" description="Helical" evidence="2">
    <location>
        <begin position="108"/>
        <end position="127"/>
    </location>
</feature>
<feature type="transmembrane region" description="Helical" evidence="2">
    <location>
        <begin position="386"/>
        <end position="408"/>
    </location>
</feature>
<dbReference type="EMBL" id="FUYE01000001">
    <property type="protein sequence ID" value="SKA78240.1"/>
    <property type="molecule type" value="Genomic_DNA"/>
</dbReference>
<gene>
    <name evidence="3" type="ORF">SAMN02745166_00485</name>
</gene>
<feature type="transmembrane region" description="Helical" evidence="2">
    <location>
        <begin position="326"/>
        <end position="345"/>
    </location>
</feature>
<dbReference type="NCBIfam" id="NF037959">
    <property type="entry name" value="MFS_SpdSyn"/>
    <property type="match status" value="1"/>
</dbReference>
<dbReference type="GO" id="GO:0006596">
    <property type="term" value="P:polyamine biosynthetic process"/>
    <property type="evidence" value="ECO:0007669"/>
    <property type="project" value="UniProtKB-KW"/>
</dbReference>
<keyword evidence="1" id="KW-0620">Polyamine biosynthesis</keyword>
<feature type="transmembrane region" description="Helical" evidence="2">
    <location>
        <begin position="180"/>
        <end position="198"/>
    </location>
</feature>
<keyword evidence="4" id="KW-1185">Reference proteome</keyword>
<keyword evidence="2" id="KW-0812">Transmembrane</keyword>
<feature type="transmembrane region" description="Helical" evidence="2">
    <location>
        <begin position="236"/>
        <end position="256"/>
    </location>
</feature>
<organism evidence="3 4">
    <name type="scientific">Prosthecobacter debontii</name>
    <dbReference type="NCBI Taxonomy" id="48467"/>
    <lineage>
        <taxon>Bacteria</taxon>
        <taxon>Pseudomonadati</taxon>
        <taxon>Verrucomicrobiota</taxon>
        <taxon>Verrucomicrobiia</taxon>
        <taxon>Verrucomicrobiales</taxon>
        <taxon>Verrucomicrobiaceae</taxon>
        <taxon>Prosthecobacter</taxon>
    </lineage>
</organism>
<dbReference type="PANTHER" id="PTHR43317:SF1">
    <property type="entry name" value="THERMOSPERMINE SYNTHASE ACAULIS5"/>
    <property type="match status" value="1"/>
</dbReference>
<accession>A0A1T4WLK2</accession>
<feature type="transmembrane region" description="Helical" evidence="2">
    <location>
        <begin position="415"/>
        <end position="433"/>
    </location>
</feature>
<evidence type="ECO:0000256" key="1">
    <source>
        <dbReference type="ARBA" id="ARBA00023115"/>
    </source>
</evidence>
<feature type="transmembrane region" description="Helical" evidence="2">
    <location>
        <begin position="47"/>
        <end position="66"/>
    </location>
</feature>
<sequence length="705" mass="77890">MSSSTSRPLPAAFFLSLLSLLSAFLLFQVQPVISKFILPWFGGSPGVWTTCMVFFQCVLFAGYAYAHALTRLRPRTQAVLHTLILLGALMVLPIAPGNAWKPAGDEDPAGRILLLLLGTVGLPYFILSSTSPLTQVWFTRMVPGGMPWRLYALSNIGSLVALLSYPFFFEPMLDVMAQTWLWSGAFVAFALLSITLVWRASRAAPAPASDTAVGEKTGVLVPPAALAPAPRWWHRILWVALPALASAMLLATTNHVCQDVAVVPFMWVVPLSLYLLTFIICFEHERWYVRGLWALLALIAVFITAAETKLGPKLDIDLTPNYLTEIAWCFSALFLACMVCHGELARLKPAPSRLTEFYLLMSAGGALGGLLVSLVAPRVFVTFMEWPLGLIASLVVAGMALLAGILHFTGNLPRILAGGLVLAITGFAAFYLVKETIKVEPRLERVRNFYGTVYVDEDYDTGLQNEYRTLTHGGIVHGMQNLGDLYREEPVTYYGRHTGIGQALGRLSDQPDAHVGIVGLGAGTAACYAQSGHRFRFYEINPDVVRLARKHFTYLADAEKRGATVETIIGDARLMLEREPNQQFDVLLLDAFSGDAIPMHLLTREAFEIYHRHMKPDGIIVVHVTNSYLILAPVVEKQAEALGWRTTRVITEESGDDDSTDYVLVTRNEAFLKTPPADPPLDEPQLTVPLWTDRYHNLFQILMTD</sequence>
<feature type="transmembrane region" description="Helical" evidence="2">
    <location>
        <begin position="287"/>
        <end position="306"/>
    </location>
</feature>
<evidence type="ECO:0000256" key="2">
    <source>
        <dbReference type="SAM" id="Phobius"/>
    </source>
</evidence>
<proteinExistence type="predicted"/>
<dbReference type="Proteomes" id="UP000190774">
    <property type="component" value="Unassembled WGS sequence"/>
</dbReference>
<keyword evidence="2" id="KW-0472">Membrane</keyword>
<dbReference type="PANTHER" id="PTHR43317">
    <property type="entry name" value="THERMOSPERMINE SYNTHASE ACAULIS5"/>
    <property type="match status" value="1"/>
</dbReference>
<dbReference type="STRING" id="48467.SAMN02745166_00485"/>
<dbReference type="SUPFAM" id="SSF53335">
    <property type="entry name" value="S-adenosyl-L-methionine-dependent methyltransferases"/>
    <property type="match status" value="1"/>
</dbReference>
<feature type="transmembrane region" description="Helical" evidence="2">
    <location>
        <begin position="78"/>
        <end position="96"/>
    </location>
</feature>
<feature type="transmembrane region" description="Helical" evidence="2">
    <location>
        <begin position="262"/>
        <end position="280"/>
    </location>
</feature>
<dbReference type="OrthoDB" id="9761985at2"/>
<name>A0A1T4WLK2_9BACT</name>
<reference evidence="4" key="1">
    <citation type="submission" date="2017-02" db="EMBL/GenBank/DDBJ databases">
        <authorList>
            <person name="Varghese N."/>
            <person name="Submissions S."/>
        </authorList>
    </citation>
    <scope>NUCLEOTIDE SEQUENCE [LARGE SCALE GENOMIC DNA]</scope>
    <source>
        <strain evidence="4">ATCC 700200</strain>
    </source>
</reference>
<feature type="transmembrane region" description="Helical" evidence="2">
    <location>
        <begin position="357"/>
        <end position="380"/>
    </location>
</feature>
<feature type="transmembrane region" description="Helical" evidence="2">
    <location>
        <begin position="148"/>
        <end position="168"/>
    </location>
</feature>
<evidence type="ECO:0000313" key="4">
    <source>
        <dbReference type="Proteomes" id="UP000190774"/>
    </source>
</evidence>
<dbReference type="Gene3D" id="3.40.50.150">
    <property type="entry name" value="Vaccinia Virus protein VP39"/>
    <property type="match status" value="1"/>
</dbReference>
<evidence type="ECO:0008006" key="5">
    <source>
        <dbReference type="Google" id="ProtNLM"/>
    </source>
</evidence>
<keyword evidence="2" id="KW-1133">Transmembrane helix</keyword>
<evidence type="ECO:0000313" key="3">
    <source>
        <dbReference type="EMBL" id="SKA78240.1"/>
    </source>
</evidence>
<dbReference type="InterPro" id="IPR029063">
    <property type="entry name" value="SAM-dependent_MTases_sf"/>
</dbReference>
<dbReference type="CDD" id="cd02440">
    <property type="entry name" value="AdoMet_MTases"/>
    <property type="match status" value="1"/>
</dbReference>
<dbReference type="RefSeq" id="WP_078811686.1">
    <property type="nucleotide sequence ID" value="NZ_FUYE01000001.1"/>
</dbReference>
<protein>
    <recommendedName>
        <fullName evidence="5">Spermidine synthase</fullName>
    </recommendedName>
</protein>